<feature type="compositionally biased region" description="Basic and acidic residues" evidence="1">
    <location>
        <begin position="21"/>
        <end position="32"/>
    </location>
</feature>
<protein>
    <submittedName>
        <fullName evidence="2">Uncharacterized protein</fullName>
    </submittedName>
</protein>
<gene>
    <name evidence="2" type="ORF">DPMN_067431</name>
</gene>
<feature type="compositionally biased region" description="Polar residues" evidence="1">
    <location>
        <begin position="1"/>
        <end position="20"/>
    </location>
</feature>
<dbReference type="EMBL" id="JAIWYP010000014">
    <property type="protein sequence ID" value="KAH3707992.1"/>
    <property type="molecule type" value="Genomic_DNA"/>
</dbReference>
<accession>A0A9D3YX96</accession>
<dbReference type="Proteomes" id="UP000828390">
    <property type="component" value="Unassembled WGS sequence"/>
</dbReference>
<comment type="caution">
    <text evidence="2">The sequence shown here is derived from an EMBL/GenBank/DDBJ whole genome shotgun (WGS) entry which is preliminary data.</text>
</comment>
<dbReference type="AlphaFoldDB" id="A0A9D3YX96"/>
<feature type="region of interest" description="Disordered" evidence="1">
    <location>
        <begin position="1"/>
        <end position="32"/>
    </location>
</feature>
<reference evidence="2" key="2">
    <citation type="submission" date="2020-11" db="EMBL/GenBank/DDBJ databases">
        <authorList>
            <person name="McCartney M.A."/>
            <person name="Auch B."/>
            <person name="Kono T."/>
            <person name="Mallez S."/>
            <person name="Becker A."/>
            <person name="Gohl D.M."/>
            <person name="Silverstein K.A.T."/>
            <person name="Koren S."/>
            <person name="Bechman K.B."/>
            <person name="Herman A."/>
            <person name="Abrahante J.E."/>
            <person name="Garbe J."/>
        </authorList>
    </citation>
    <scope>NUCLEOTIDE SEQUENCE</scope>
    <source>
        <strain evidence="2">Duluth1</strain>
        <tissue evidence="2">Whole animal</tissue>
    </source>
</reference>
<organism evidence="2 3">
    <name type="scientific">Dreissena polymorpha</name>
    <name type="common">Zebra mussel</name>
    <name type="synonym">Mytilus polymorpha</name>
    <dbReference type="NCBI Taxonomy" id="45954"/>
    <lineage>
        <taxon>Eukaryota</taxon>
        <taxon>Metazoa</taxon>
        <taxon>Spiralia</taxon>
        <taxon>Lophotrochozoa</taxon>
        <taxon>Mollusca</taxon>
        <taxon>Bivalvia</taxon>
        <taxon>Autobranchia</taxon>
        <taxon>Heteroconchia</taxon>
        <taxon>Euheterodonta</taxon>
        <taxon>Imparidentia</taxon>
        <taxon>Neoheterodontei</taxon>
        <taxon>Myida</taxon>
        <taxon>Dreissenoidea</taxon>
        <taxon>Dreissenidae</taxon>
        <taxon>Dreissena</taxon>
    </lineage>
</organism>
<sequence length="54" mass="6220">MKPFINYSQQSNMITSAQRSPDTHDSQPEARNLKTRLHFHSAKSLRSPSNFFAL</sequence>
<evidence type="ECO:0000313" key="3">
    <source>
        <dbReference type="Proteomes" id="UP000828390"/>
    </source>
</evidence>
<evidence type="ECO:0000256" key="1">
    <source>
        <dbReference type="SAM" id="MobiDB-lite"/>
    </source>
</evidence>
<reference evidence="2" key="1">
    <citation type="journal article" date="2019" name="bioRxiv">
        <title>The Genome of the Zebra Mussel, Dreissena polymorpha: A Resource for Invasive Species Research.</title>
        <authorList>
            <person name="McCartney M.A."/>
            <person name="Auch B."/>
            <person name="Kono T."/>
            <person name="Mallez S."/>
            <person name="Zhang Y."/>
            <person name="Obille A."/>
            <person name="Becker A."/>
            <person name="Abrahante J.E."/>
            <person name="Garbe J."/>
            <person name="Badalamenti J.P."/>
            <person name="Herman A."/>
            <person name="Mangelson H."/>
            <person name="Liachko I."/>
            <person name="Sullivan S."/>
            <person name="Sone E.D."/>
            <person name="Koren S."/>
            <person name="Silverstein K.A.T."/>
            <person name="Beckman K.B."/>
            <person name="Gohl D.M."/>
        </authorList>
    </citation>
    <scope>NUCLEOTIDE SEQUENCE</scope>
    <source>
        <strain evidence="2">Duluth1</strain>
        <tissue evidence="2">Whole animal</tissue>
    </source>
</reference>
<keyword evidence="3" id="KW-1185">Reference proteome</keyword>
<proteinExistence type="predicted"/>
<name>A0A9D3YX96_DREPO</name>
<evidence type="ECO:0000313" key="2">
    <source>
        <dbReference type="EMBL" id="KAH3707992.1"/>
    </source>
</evidence>